<organism evidence="1">
    <name type="scientific">marine metagenome</name>
    <dbReference type="NCBI Taxonomy" id="408172"/>
    <lineage>
        <taxon>unclassified sequences</taxon>
        <taxon>metagenomes</taxon>
        <taxon>ecological metagenomes</taxon>
    </lineage>
</organism>
<dbReference type="InterPro" id="IPR029062">
    <property type="entry name" value="Class_I_gatase-like"/>
</dbReference>
<accession>A0A382YQY1</accession>
<reference evidence="1" key="1">
    <citation type="submission" date="2018-05" db="EMBL/GenBank/DDBJ databases">
        <authorList>
            <person name="Lanie J.A."/>
            <person name="Ng W.-L."/>
            <person name="Kazmierczak K.M."/>
            <person name="Andrzejewski T.M."/>
            <person name="Davidsen T.M."/>
            <person name="Wayne K.J."/>
            <person name="Tettelin H."/>
            <person name="Glass J.I."/>
            <person name="Rusch D."/>
            <person name="Podicherti R."/>
            <person name="Tsui H.-C.T."/>
            <person name="Winkler M.E."/>
        </authorList>
    </citation>
    <scope>NUCLEOTIDE SEQUENCE</scope>
</reference>
<evidence type="ECO:0008006" key="2">
    <source>
        <dbReference type="Google" id="ProtNLM"/>
    </source>
</evidence>
<dbReference type="SUPFAM" id="SSF52317">
    <property type="entry name" value="Class I glutamine amidotransferase-like"/>
    <property type="match status" value="1"/>
</dbReference>
<sequence length="168" mass="19052">MRITVLILVSANLIAAAEIRVVVWDEQQPRQKEAYENFLGNAIADHLKTRAGLKVRSVKQNDVNKGIGPDVLDNCDVLIWWGHVRQGQITPADCKPLITHIKAGKLSFMPLHSAHWSTPFMEAMNERTRMDAVKRYPRNKRTPNVFFEYIPPTGRIPPARDSLVTPAF</sequence>
<gene>
    <name evidence="1" type="ORF">METZ01_LOCUS438487</name>
</gene>
<name>A0A382YQY1_9ZZZZ</name>
<dbReference type="AlphaFoldDB" id="A0A382YQY1"/>
<protein>
    <recommendedName>
        <fullName evidence="2">ThuA-like domain-containing protein</fullName>
    </recommendedName>
</protein>
<feature type="non-terminal residue" evidence="1">
    <location>
        <position position="168"/>
    </location>
</feature>
<proteinExistence type="predicted"/>
<dbReference type="EMBL" id="UINC01177806">
    <property type="protein sequence ID" value="SVD85633.1"/>
    <property type="molecule type" value="Genomic_DNA"/>
</dbReference>
<evidence type="ECO:0000313" key="1">
    <source>
        <dbReference type="EMBL" id="SVD85633.1"/>
    </source>
</evidence>
<dbReference type="Gene3D" id="3.40.50.880">
    <property type="match status" value="1"/>
</dbReference>